<organism evidence="10">
    <name type="scientific">Thermomicrobium roseum</name>
    <dbReference type="NCBI Taxonomy" id="500"/>
    <lineage>
        <taxon>Bacteria</taxon>
        <taxon>Pseudomonadati</taxon>
        <taxon>Thermomicrobiota</taxon>
        <taxon>Thermomicrobia</taxon>
        <taxon>Thermomicrobiales</taxon>
        <taxon>Thermomicrobiaceae</taxon>
        <taxon>Thermomicrobium</taxon>
    </lineage>
</organism>
<evidence type="ECO:0000256" key="6">
    <source>
        <dbReference type="ARBA" id="ARBA00034617"/>
    </source>
</evidence>
<evidence type="ECO:0000256" key="3">
    <source>
        <dbReference type="ARBA" id="ARBA00022840"/>
    </source>
</evidence>
<dbReference type="PROSITE" id="PS51192">
    <property type="entry name" value="HELICASE_ATP_BIND_1"/>
    <property type="match status" value="1"/>
</dbReference>
<dbReference type="GO" id="GO:0009378">
    <property type="term" value="F:four-way junction helicase activity"/>
    <property type="evidence" value="ECO:0007669"/>
    <property type="project" value="TreeGrafter"/>
</dbReference>
<dbReference type="Pfam" id="PF00270">
    <property type="entry name" value="DEAD"/>
    <property type="match status" value="1"/>
</dbReference>
<sequence>MMSERVARTLEALLVPGNRYRLSPFIESTQLQVLFKESPDDRHRAESIRAILQRPDVQQTIDELARQYEGFARKGKKFFEQGTYHGSFLAMYLAYYTTVHAPKLQLLLLELVRLGKLRGELRVLDIGTGPGTTALALFDFLLLWETVCRFWDEPFPVTGVRLIGLDRSQEALEYAQRVSHAFADRVEAWLAARQALPRFEWGTRDDPGALEWARVVVRSARDAVWHRVDLTSPEGRRAACDLCQDSSLVVASYVLSELRAAKVERALSEILRNTQRGTIALVLEAGNRDGAQGLMRWRRGFLKQAPAWRTLLPCGQEFGTSLPEHCVSCWPARRQALAQPELYRMLVERISSFERNPDRFDEVENELLSWSYVVLEHGPMTASAISAEYRSGNTRLVQGPGQRTGRVARMVGSWLRKPGASDWLVPALPADCVPQSGQRAVSQEEYFLKLCPAHLGTPCRPVLIPVSRWNVQHRLVRYGELLHLDELKWEEKEGNFLYNGTWRRFEDPAAGNYGEPGQLGGSASGQWSGARRGGTALDDLAYRLFGFLALRPFQRRVIDRVLRGQSTLAIAATGSGKSECFILPALLMPGFTVVVSPLKSLMQDQFEQRLRNRYGVDQICTFINGDIPVRERDVRLKLLELGYWKLVYITPEQLERDWVIEAIRLADRGVPGGLRYLVFDEAHCISQWGHDFRPAYLNIVRRFRQHGLNPTIIALTATASWRVREDLCFELGLDPRPIEEGGDVLLDVANRPELNLVVRLVPDHKTKAEDILDRLLELKGANEDARVPGAAIAFLPHTGREDFVKPDPESPRVTDFAAWLEEELQENVAIYHSKMDADTADTLGLGEEEVIVDSRPRVLGEMTGRTRREEQNRFLRGDCWVMVATKGFGMGIDKPNVRLVLHRTPPSTLEAYWQEAGRAGRDGEIATAVLYFATDVPDRLAQAEPDQTNDAWSDYDIQHFFIEQRYVDTELVRLLVDYLATAPRTRVGTVYVTGDELLEFLNSRGYEFPKAGARRKYKFESEEHARILDRGHLYEHRMNYLDRALQMMLSHRPVIGGQFRTILEEVHMCSAEVRDLQVKREPKELLNLFEWLAPFRQRFKDDPEWRERFCTLFERDRQCLFLDRIAELFGLTLHEALGLLHDFRKADGYFAQTEPLDTVTGRGRVRTQKNTRWVSNVLDFKSVVPLRGSAKGKEGLEAWLEYAGACKRASKEEAQRRAQSRGRQSPERTDWFGWSEAASRRGWEIRLGDAFAVEGVRQEIVEAFITHIERRKQYDWENYHRLLSDYVGVEHVDGRWRPRTGQLPCLRAVMLGYLDTGETVVGDNCLSCSRCLPELTFSNDLEERKRRVTRLSADLVELLFRLEGNSREWPEPEILDRLADFVERERQQHRQVEGYLLGWTDRLLTETPGHRAAVSVRFFAACRGWIELSADELRQLARQLIEL</sequence>
<dbReference type="EC" id="5.6.2.4" evidence="7"/>
<comment type="catalytic activity">
    <reaction evidence="6">
        <text>Couples ATP hydrolysis with the unwinding of duplex DNA by translocating in the 3'-5' direction.</text>
        <dbReference type="EC" id="5.6.2.4"/>
    </reaction>
</comment>
<dbReference type="CDD" id="cd17920">
    <property type="entry name" value="DEXHc_RecQ"/>
    <property type="match status" value="1"/>
</dbReference>
<dbReference type="GO" id="GO:0006310">
    <property type="term" value="P:DNA recombination"/>
    <property type="evidence" value="ECO:0007669"/>
    <property type="project" value="TreeGrafter"/>
</dbReference>
<dbReference type="InterPro" id="IPR027417">
    <property type="entry name" value="P-loop_NTPase"/>
</dbReference>
<feature type="domain" description="Helicase ATP-binding" evidence="8">
    <location>
        <begin position="558"/>
        <end position="737"/>
    </location>
</feature>
<keyword evidence="10" id="KW-0347">Helicase</keyword>
<protein>
    <recommendedName>
        <fullName evidence="7">DNA 3'-5' helicase</fullName>
        <ecNumber evidence="7">5.6.2.4</ecNumber>
    </recommendedName>
</protein>
<evidence type="ECO:0000256" key="7">
    <source>
        <dbReference type="ARBA" id="ARBA00034808"/>
    </source>
</evidence>
<keyword evidence="5" id="KW-0413">Isomerase</keyword>
<keyword evidence="4" id="KW-0238">DNA-binding</keyword>
<dbReference type="GO" id="GO:0003677">
    <property type="term" value="F:DNA binding"/>
    <property type="evidence" value="ECO:0007669"/>
    <property type="project" value="UniProtKB-KW"/>
</dbReference>
<comment type="similarity">
    <text evidence="1">Belongs to the helicase family. RecQ subfamily.</text>
</comment>
<keyword evidence="2" id="KW-0547">Nucleotide-binding</keyword>
<dbReference type="PROSITE" id="PS51194">
    <property type="entry name" value="HELICASE_CTER"/>
    <property type="match status" value="1"/>
</dbReference>
<evidence type="ECO:0000256" key="4">
    <source>
        <dbReference type="ARBA" id="ARBA00023125"/>
    </source>
</evidence>
<dbReference type="Pfam" id="PF00271">
    <property type="entry name" value="Helicase_C"/>
    <property type="match status" value="1"/>
</dbReference>
<keyword evidence="3" id="KW-0067">ATP-binding</keyword>
<proteinExistence type="inferred from homology"/>
<gene>
    <name evidence="10" type="ORF">ENM21_04185</name>
</gene>
<dbReference type="SUPFAM" id="SSF52540">
    <property type="entry name" value="P-loop containing nucleoside triphosphate hydrolases"/>
    <property type="match status" value="1"/>
</dbReference>
<dbReference type="GO" id="GO:0005524">
    <property type="term" value="F:ATP binding"/>
    <property type="evidence" value="ECO:0007669"/>
    <property type="project" value="UniProtKB-KW"/>
</dbReference>
<feature type="domain" description="Helicase C-terminal" evidence="9">
    <location>
        <begin position="812"/>
        <end position="963"/>
    </location>
</feature>
<evidence type="ECO:0000259" key="8">
    <source>
        <dbReference type="PROSITE" id="PS51192"/>
    </source>
</evidence>
<dbReference type="InterPro" id="IPR014001">
    <property type="entry name" value="Helicase_ATP-bd"/>
</dbReference>
<dbReference type="EMBL" id="DRWX01000198">
    <property type="protein sequence ID" value="HHM96393.1"/>
    <property type="molecule type" value="Genomic_DNA"/>
</dbReference>
<comment type="caution">
    <text evidence="10">The sequence shown here is derived from an EMBL/GenBank/DDBJ whole genome shotgun (WGS) entry which is preliminary data.</text>
</comment>
<dbReference type="InterPro" id="IPR001650">
    <property type="entry name" value="Helicase_C-like"/>
</dbReference>
<evidence type="ECO:0000256" key="2">
    <source>
        <dbReference type="ARBA" id="ARBA00022741"/>
    </source>
</evidence>
<dbReference type="PANTHER" id="PTHR13710:SF105">
    <property type="entry name" value="ATP-DEPENDENT DNA HELICASE Q1"/>
    <property type="match status" value="1"/>
</dbReference>
<dbReference type="InterPro" id="IPR029063">
    <property type="entry name" value="SAM-dependent_MTases_sf"/>
</dbReference>
<dbReference type="GO" id="GO:0006281">
    <property type="term" value="P:DNA repair"/>
    <property type="evidence" value="ECO:0007669"/>
    <property type="project" value="TreeGrafter"/>
</dbReference>
<dbReference type="GO" id="GO:0043138">
    <property type="term" value="F:3'-5' DNA helicase activity"/>
    <property type="evidence" value="ECO:0007669"/>
    <property type="project" value="UniProtKB-EC"/>
</dbReference>
<evidence type="ECO:0000256" key="5">
    <source>
        <dbReference type="ARBA" id="ARBA00023235"/>
    </source>
</evidence>
<reference evidence="10" key="1">
    <citation type="journal article" date="2020" name="mSystems">
        <title>Genome- and Community-Level Interaction Insights into Carbon Utilization and Element Cycling Functions of Hydrothermarchaeota in Hydrothermal Sediment.</title>
        <authorList>
            <person name="Zhou Z."/>
            <person name="Liu Y."/>
            <person name="Xu W."/>
            <person name="Pan J."/>
            <person name="Luo Z.H."/>
            <person name="Li M."/>
        </authorList>
    </citation>
    <scope>NUCLEOTIDE SEQUENCE [LARGE SCALE GENOMIC DNA]</scope>
    <source>
        <strain evidence="10">SpSt-1065</strain>
    </source>
</reference>
<dbReference type="GO" id="GO:0005737">
    <property type="term" value="C:cytoplasm"/>
    <property type="evidence" value="ECO:0007669"/>
    <property type="project" value="TreeGrafter"/>
</dbReference>
<evidence type="ECO:0000313" key="10">
    <source>
        <dbReference type="EMBL" id="HHM96393.1"/>
    </source>
</evidence>
<name>A0A7C5VUV2_THERO</name>
<dbReference type="Gene3D" id="3.40.50.150">
    <property type="entry name" value="Vaccinia Virus protein VP39"/>
    <property type="match status" value="1"/>
</dbReference>
<dbReference type="PANTHER" id="PTHR13710">
    <property type="entry name" value="DNA HELICASE RECQ FAMILY MEMBER"/>
    <property type="match status" value="1"/>
</dbReference>
<dbReference type="InterPro" id="IPR011545">
    <property type="entry name" value="DEAD/DEAH_box_helicase_dom"/>
</dbReference>
<evidence type="ECO:0000259" key="9">
    <source>
        <dbReference type="PROSITE" id="PS51194"/>
    </source>
</evidence>
<dbReference type="GO" id="GO:0005694">
    <property type="term" value="C:chromosome"/>
    <property type="evidence" value="ECO:0007669"/>
    <property type="project" value="TreeGrafter"/>
</dbReference>
<dbReference type="SMART" id="SM00487">
    <property type="entry name" value="DEXDc"/>
    <property type="match status" value="1"/>
</dbReference>
<dbReference type="SMART" id="SM00490">
    <property type="entry name" value="HELICc"/>
    <property type="match status" value="1"/>
</dbReference>
<keyword evidence="10" id="KW-0378">Hydrolase</keyword>
<accession>A0A7C5VUV2</accession>
<dbReference type="SUPFAM" id="SSF53335">
    <property type="entry name" value="S-adenosyl-L-methionine-dependent methyltransferases"/>
    <property type="match status" value="1"/>
</dbReference>
<dbReference type="Gene3D" id="3.40.50.300">
    <property type="entry name" value="P-loop containing nucleotide triphosphate hydrolases"/>
    <property type="match status" value="2"/>
</dbReference>
<evidence type="ECO:0000256" key="1">
    <source>
        <dbReference type="ARBA" id="ARBA00005446"/>
    </source>
</evidence>